<accession>A0A7W7S8N4</accession>
<name>A0A7W7S8N4_9ACTN</name>
<sequence>METVLAAAVAVLGTLTGSFGTLLLQRRDADRTANAAREERLRQERASACLAFAEVLTELMRASVNVWLRRHDEPREDEAVRTARQEADRCGAPAQSAMFRMQLMTHDQQLGALAHAVFDLVGTVQPAGSREELKRAERAFELAVEAFIAEAHRLVT</sequence>
<gene>
    <name evidence="1" type="ORF">F4556_001486</name>
</gene>
<dbReference type="AlphaFoldDB" id="A0A7W7S8N4"/>
<proteinExistence type="predicted"/>
<dbReference type="EMBL" id="JACHJR010000001">
    <property type="protein sequence ID" value="MBB4945951.1"/>
    <property type="molecule type" value="Genomic_DNA"/>
</dbReference>
<dbReference type="RefSeq" id="WP_184912694.1">
    <property type="nucleotide sequence ID" value="NZ_JACHJR010000001.1"/>
</dbReference>
<dbReference type="Proteomes" id="UP000573327">
    <property type="component" value="Unassembled WGS sequence"/>
</dbReference>
<reference evidence="1 2" key="1">
    <citation type="submission" date="2020-08" db="EMBL/GenBank/DDBJ databases">
        <title>Sequencing the genomes of 1000 actinobacteria strains.</title>
        <authorList>
            <person name="Klenk H.-P."/>
        </authorList>
    </citation>
    <scope>NUCLEOTIDE SEQUENCE [LARGE SCALE GENOMIC DNA]</scope>
    <source>
        <strain evidence="1 2">DSM 44786</strain>
    </source>
</reference>
<evidence type="ECO:0000313" key="1">
    <source>
        <dbReference type="EMBL" id="MBB4945951.1"/>
    </source>
</evidence>
<comment type="caution">
    <text evidence="1">The sequence shown here is derived from an EMBL/GenBank/DDBJ whole genome shotgun (WGS) entry which is preliminary data.</text>
</comment>
<protein>
    <submittedName>
        <fullName evidence="1">Uncharacterized protein</fullName>
    </submittedName>
</protein>
<organism evidence="1 2">
    <name type="scientific">Kitasatospora gansuensis</name>
    <dbReference type="NCBI Taxonomy" id="258050"/>
    <lineage>
        <taxon>Bacteria</taxon>
        <taxon>Bacillati</taxon>
        <taxon>Actinomycetota</taxon>
        <taxon>Actinomycetes</taxon>
        <taxon>Kitasatosporales</taxon>
        <taxon>Streptomycetaceae</taxon>
        <taxon>Kitasatospora</taxon>
    </lineage>
</organism>
<evidence type="ECO:0000313" key="2">
    <source>
        <dbReference type="Proteomes" id="UP000573327"/>
    </source>
</evidence>
<keyword evidence="2" id="KW-1185">Reference proteome</keyword>